<proteinExistence type="predicted"/>
<name>A0ABP5A077_9MICO</name>
<dbReference type="InterPro" id="IPR039420">
    <property type="entry name" value="WalR-like"/>
</dbReference>
<evidence type="ECO:0000259" key="4">
    <source>
        <dbReference type="PROSITE" id="PS50043"/>
    </source>
</evidence>
<accession>A0ABP5A077</accession>
<dbReference type="Gene3D" id="1.10.10.10">
    <property type="entry name" value="Winged helix-like DNA-binding domain superfamily/Winged helix DNA-binding domain"/>
    <property type="match status" value="1"/>
</dbReference>
<feature type="domain" description="Response regulatory" evidence="5">
    <location>
        <begin position="3"/>
        <end position="118"/>
    </location>
</feature>
<feature type="domain" description="HTH luxR-type" evidence="4">
    <location>
        <begin position="147"/>
        <end position="211"/>
    </location>
</feature>
<dbReference type="InterPro" id="IPR011006">
    <property type="entry name" value="CheY-like_superfamily"/>
</dbReference>
<dbReference type="InterPro" id="IPR000792">
    <property type="entry name" value="Tscrpt_reg_LuxR_C"/>
</dbReference>
<dbReference type="CDD" id="cd06170">
    <property type="entry name" value="LuxR_C_like"/>
    <property type="match status" value="1"/>
</dbReference>
<gene>
    <name evidence="6" type="ORF">GCM10009751_34290</name>
</gene>
<dbReference type="InterPro" id="IPR016032">
    <property type="entry name" value="Sig_transdc_resp-reg_C-effctor"/>
</dbReference>
<feature type="modified residue" description="4-aspartylphosphate" evidence="3">
    <location>
        <position position="53"/>
    </location>
</feature>
<evidence type="ECO:0000256" key="3">
    <source>
        <dbReference type="PROSITE-ProRule" id="PRU00169"/>
    </source>
</evidence>
<dbReference type="PROSITE" id="PS50043">
    <property type="entry name" value="HTH_LUXR_2"/>
    <property type="match status" value="1"/>
</dbReference>
<evidence type="ECO:0000313" key="7">
    <source>
        <dbReference type="Proteomes" id="UP001501094"/>
    </source>
</evidence>
<dbReference type="InterPro" id="IPR036388">
    <property type="entry name" value="WH-like_DNA-bd_sf"/>
</dbReference>
<dbReference type="Pfam" id="PF00072">
    <property type="entry name" value="Response_reg"/>
    <property type="match status" value="1"/>
</dbReference>
<dbReference type="CDD" id="cd17535">
    <property type="entry name" value="REC_NarL-like"/>
    <property type="match status" value="1"/>
</dbReference>
<dbReference type="SMART" id="SM00448">
    <property type="entry name" value="REC"/>
    <property type="match status" value="1"/>
</dbReference>
<protein>
    <submittedName>
        <fullName evidence="6">Response regulator transcription factor</fullName>
    </submittedName>
</protein>
<evidence type="ECO:0000259" key="5">
    <source>
        <dbReference type="PROSITE" id="PS50110"/>
    </source>
</evidence>
<keyword evidence="7" id="KW-1185">Reference proteome</keyword>
<reference evidence="7" key="1">
    <citation type="journal article" date="2019" name="Int. J. Syst. Evol. Microbiol.">
        <title>The Global Catalogue of Microorganisms (GCM) 10K type strain sequencing project: providing services to taxonomists for standard genome sequencing and annotation.</title>
        <authorList>
            <consortium name="The Broad Institute Genomics Platform"/>
            <consortium name="The Broad Institute Genome Sequencing Center for Infectious Disease"/>
            <person name="Wu L."/>
            <person name="Ma J."/>
        </authorList>
    </citation>
    <scope>NUCLEOTIDE SEQUENCE [LARGE SCALE GENOMIC DNA]</scope>
    <source>
        <strain evidence="7">JCM 14326</strain>
    </source>
</reference>
<dbReference type="RefSeq" id="WP_344105275.1">
    <property type="nucleotide sequence ID" value="NZ_BAAANL010000007.1"/>
</dbReference>
<dbReference type="InterPro" id="IPR001789">
    <property type="entry name" value="Sig_transdc_resp-reg_receiver"/>
</dbReference>
<sequence>MTTVLIVDDDALVRQYLRGILTDQGFEVVAEVNDGGKVLAAVVRHRPELILMDLDMKPVDGVEAIKRVRALSEPPRCVAVTTLEDAVKIKEALAAGALGYIVKSDPPEAWGNLLRDVLDGGGAMSKTASRRIADDFAAAGPDAAVEARARIEKLTGAERDVVAYVEGRTNVQIGACLFISEHTVKSHLKGAMTKLGYQRRSQLAALAREAGISVPPEP</sequence>
<dbReference type="SMART" id="SM00421">
    <property type="entry name" value="HTH_LUXR"/>
    <property type="match status" value="1"/>
</dbReference>
<dbReference type="Proteomes" id="UP001501094">
    <property type="component" value="Unassembled WGS sequence"/>
</dbReference>
<dbReference type="Gene3D" id="3.40.50.2300">
    <property type="match status" value="1"/>
</dbReference>
<dbReference type="SUPFAM" id="SSF46894">
    <property type="entry name" value="C-terminal effector domain of the bipartite response regulators"/>
    <property type="match status" value="1"/>
</dbReference>
<dbReference type="InterPro" id="IPR058245">
    <property type="entry name" value="NreC/VraR/RcsB-like_REC"/>
</dbReference>
<organism evidence="6 7">
    <name type="scientific">Myceligenerans crystallogenes</name>
    <dbReference type="NCBI Taxonomy" id="316335"/>
    <lineage>
        <taxon>Bacteria</taxon>
        <taxon>Bacillati</taxon>
        <taxon>Actinomycetota</taxon>
        <taxon>Actinomycetes</taxon>
        <taxon>Micrococcales</taxon>
        <taxon>Promicromonosporaceae</taxon>
        <taxon>Myceligenerans</taxon>
    </lineage>
</organism>
<keyword evidence="1 3" id="KW-0597">Phosphoprotein</keyword>
<dbReference type="EMBL" id="BAAANL010000007">
    <property type="protein sequence ID" value="GAA1872047.1"/>
    <property type="molecule type" value="Genomic_DNA"/>
</dbReference>
<dbReference type="Pfam" id="PF00196">
    <property type="entry name" value="GerE"/>
    <property type="match status" value="1"/>
</dbReference>
<keyword evidence="2" id="KW-0238">DNA-binding</keyword>
<evidence type="ECO:0000256" key="2">
    <source>
        <dbReference type="ARBA" id="ARBA00023125"/>
    </source>
</evidence>
<dbReference type="SUPFAM" id="SSF52172">
    <property type="entry name" value="CheY-like"/>
    <property type="match status" value="1"/>
</dbReference>
<dbReference type="PANTHER" id="PTHR43214">
    <property type="entry name" value="TWO-COMPONENT RESPONSE REGULATOR"/>
    <property type="match status" value="1"/>
</dbReference>
<dbReference type="PANTHER" id="PTHR43214:SF43">
    <property type="entry name" value="TWO-COMPONENT RESPONSE REGULATOR"/>
    <property type="match status" value="1"/>
</dbReference>
<evidence type="ECO:0000313" key="6">
    <source>
        <dbReference type="EMBL" id="GAA1872047.1"/>
    </source>
</evidence>
<evidence type="ECO:0000256" key="1">
    <source>
        <dbReference type="ARBA" id="ARBA00022553"/>
    </source>
</evidence>
<comment type="caution">
    <text evidence="6">The sequence shown here is derived from an EMBL/GenBank/DDBJ whole genome shotgun (WGS) entry which is preliminary data.</text>
</comment>
<dbReference type="PROSITE" id="PS50110">
    <property type="entry name" value="RESPONSE_REGULATORY"/>
    <property type="match status" value="1"/>
</dbReference>